<accession>A0A839UHN9</accession>
<gene>
    <name evidence="1" type="ORF">FHS21_005898</name>
</gene>
<evidence type="ECO:0000313" key="1">
    <source>
        <dbReference type="EMBL" id="MBB3149445.1"/>
    </source>
</evidence>
<comment type="caution">
    <text evidence="1">The sequence shown here is derived from an EMBL/GenBank/DDBJ whole genome shotgun (WGS) entry which is preliminary data.</text>
</comment>
<dbReference type="Proteomes" id="UP000554520">
    <property type="component" value="Unassembled WGS sequence"/>
</dbReference>
<protein>
    <submittedName>
        <fullName evidence="1">Uncharacterized protein</fullName>
    </submittedName>
</protein>
<dbReference type="EMBL" id="JACHXN010000032">
    <property type="protein sequence ID" value="MBB3149445.1"/>
    <property type="molecule type" value="Genomic_DNA"/>
</dbReference>
<reference evidence="1 2" key="1">
    <citation type="submission" date="2020-08" db="EMBL/GenBank/DDBJ databases">
        <title>Genomic Encyclopedia of Type Strains, Phase III (KMG-III): the genomes of soil and plant-associated and newly described type strains.</title>
        <authorList>
            <person name="Whitman W."/>
        </authorList>
    </citation>
    <scope>NUCLEOTIDE SEQUENCE [LARGE SCALE GENOMIC DNA]</scope>
    <source>
        <strain evidence="1 2">CECT 7015</strain>
    </source>
</reference>
<dbReference type="AlphaFoldDB" id="A0A839UHN9"/>
<proteinExistence type="predicted"/>
<name>A0A839UHN9_9HYPH</name>
<evidence type="ECO:0000313" key="2">
    <source>
        <dbReference type="Proteomes" id="UP000554520"/>
    </source>
</evidence>
<dbReference type="RefSeq" id="WP_183665215.1">
    <property type="nucleotide sequence ID" value="NZ_JACHXN010000032.1"/>
</dbReference>
<keyword evidence="2" id="KW-1185">Reference proteome</keyword>
<sequence>MNTNQFEREWKWGVPALVPVSIDNVLPILSFKTYFVFTQQHKMPGTNQPFSE</sequence>
<organism evidence="1 2">
    <name type="scientific">Phyllobacterium trifolii</name>
    <dbReference type="NCBI Taxonomy" id="300193"/>
    <lineage>
        <taxon>Bacteria</taxon>
        <taxon>Pseudomonadati</taxon>
        <taxon>Pseudomonadota</taxon>
        <taxon>Alphaproteobacteria</taxon>
        <taxon>Hyphomicrobiales</taxon>
        <taxon>Phyllobacteriaceae</taxon>
        <taxon>Phyllobacterium</taxon>
    </lineage>
</organism>